<feature type="domain" description="Beta-mannosidase-like galactose-binding" evidence="3">
    <location>
        <begin position="895"/>
        <end position="962"/>
    </location>
</feature>
<protein>
    <submittedName>
        <fullName evidence="4">Glycosyl hydrolase</fullName>
    </submittedName>
</protein>
<evidence type="ECO:0000313" key="4">
    <source>
        <dbReference type="EMBL" id="MRY11378.1"/>
    </source>
</evidence>
<dbReference type="CDD" id="cd03143">
    <property type="entry name" value="A4_beta-galactosidase_middle_domain"/>
    <property type="match status" value="1"/>
</dbReference>
<organism evidence="4">
    <name type="scientific">Parabacteroides goldsteinii</name>
    <dbReference type="NCBI Taxonomy" id="328812"/>
    <lineage>
        <taxon>Bacteria</taxon>
        <taxon>Pseudomonadati</taxon>
        <taxon>Bacteroidota</taxon>
        <taxon>Bacteroidia</taxon>
        <taxon>Bacteroidales</taxon>
        <taxon>Tannerellaceae</taxon>
        <taxon>Parabacteroides</taxon>
    </lineage>
</organism>
<dbReference type="InterPro" id="IPR054593">
    <property type="entry name" value="Beta-mannosidase-like_N2"/>
</dbReference>
<dbReference type="Pfam" id="PF22666">
    <property type="entry name" value="Glyco_hydro_2_N2"/>
    <property type="match status" value="1"/>
</dbReference>
<keyword evidence="1" id="KW-0732">Signal</keyword>
<dbReference type="PANTHER" id="PTHR43817">
    <property type="entry name" value="GLYCOSYL HYDROLASE"/>
    <property type="match status" value="1"/>
</dbReference>
<keyword evidence="2 4" id="KW-0378">Hydrolase</keyword>
<dbReference type="AlphaFoldDB" id="A0A6G1ZC70"/>
<gene>
    <name evidence="4" type="ORF">GKE01_07845</name>
</gene>
<sequence>MNMKVDITKIFTILFVIAFAGCLLQSCNSSINGLEQGFFNPPDSVRPGVYWYFMDGNLSKEAMTKDLESMKEAGIGHVVYLEVNVGVPRGSVDFLSDEWQEMFAHAVAECERLGIDITLGVGPGWTGSGGPWVEGAQSMMHLVSSSVNVSGKGKKTIALPKPSPKPHFFAEDNFTPESKKRWEEYYEDVAVLAFPAGASTFGTDYEAGSAYLRITGIEEKALYYRKPYSSVTQVKPYLTFGKDSFTVQTVDKDCIIDLTDHLEIDGTLTWEVPEGDWTIMRFGARNNGAVTRPAPHPGVGLETNKFDTTALNAHLDKFVTKLFNRVGFKKAQPQGGLQMLHMDSWEMGAQNWTTHFREEFTKRRGYDPQPFYPVYAGFIVQSREESERFLWDLRVTSQELIKEYHAGHIKSYGKRYGLGLSIEPYDMNPTADLELASVADMPMCEFWSVGYGYNTSFSAMEGTSVAHLLGQPVVPAESFTAYLDGWRQHPGSMKNQTDWALASGINRLMFHTFQHQPLNDRLRPGMTMGPYGVHWDRNQTWWPMADAYHRYISRCQLLLQQGRTVADILYLTPEGAPHVFRAPISALEGDLLDTDNLFNFRNETPLPDRKGYNFDACPPSLFYDAQVKDGKVVFPSGVSYRLLVLPCFETMTPELLEKIRDLVNGGATVVGLPPQKSPSLVNYPVCDEKVRVLVQELWGGYEIPETVEIRSIGKGKVIWSKELLEQQDNLYPTYEYTADILAKMDVHEDFESTGEIRYTHRTMKGYEIYFVSNRKDSPVTVNCKFRMTGHPELWNPMTGEIRPLAEYTVTGVHTTIPLLFDANEGYFIVFRDNTFQREIQTKKNFPDSRRVASLTAPWSVSFDPAWGGPEQVTFEKLTDWTQHPDSGIRYYSGTAIYRQTFDRPADNSKQQFLDLGKVKNLARVRLNGQDLGVVWTAPWRVEITKALKLKDNQLEIEVVNLWPNRLIGDEQLPDDGIRNGEWPEWLKDGGPRTSGRYTFTTYKHFTKESPLLESGLLGPVTIWGIDN</sequence>
<dbReference type="PANTHER" id="PTHR43817:SF1">
    <property type="entry name" value="HYDROLASE, FAMILY 43, PUTATIVE (AFU_ORTHOLOGUE AFUA_3G01660)-RELATED"/>
    <property type="match status" value="1"/>
</dbReference>
<dbReference type="GO" id="GO:0004553">
    <property type="term" value="F:hydrolase activity, hydrolyzing O-glycosyl compounds"/>
    <property type="evidence" value="ECO:0007669"/>
    <property type="project" value="UniProtKB-ARBA"/>
</dbReference>
<comment type="caution">
    <text evidence="4">The sequence shown here is derived from an EMBL/GenBank/DDBJ whole genome shotgun (WGS) entry which is preliminary data.</text>
</comment>
<evidence type="ECO:0000256" key="2">
    <source>
        <dbReference type="ARBA" id="ARBA00022801"/>
    </source>
</evidence>
<name>A0A6G1ZC70_9BACT</name>
<dbReference type="NCBIfam" id="NF045579">
    <property type="entry name" value="rhamnoside_JR"/>
    <property type="match status" value="1"/>
</dbReference>
<reference evidence="4" key="1">
    <citation type="journal article" date="2019" name="Nat. Med.">
        <title>A library of human gut bacterial isolates paired with longitudinal multiomics data enables mechanistic microbiome research.</title>
        <authorList>
            <person name="Poyet M."/>
            <person name="Groussin M."/>
            <person name="Gibbons S.M."/>
            <person name="Avila-Pacheco J."/>
            <person name="Jiang X."/>
            <person name="Kearney S.M."/>
            <person name="Perrotta A.R."/>
            <person name="Berdy B."/>
            <person name="Zhao S."/>
            <person name="Lieberman T.D."/>
            <person name="Swanson P.K."/>
            <person name="Smith M."/>
            <person name="Roesemann S."/>
            <person name="Alexander J.E."/>
            <person name="Rich S.A."/>
            <person name="Livny J."/>
            <person name="Vlamakis H."/>
            <person name="Clish C."/>
            <person name="Bullock K."/>
            <person name="Deik A."/>
            <person name="Scott J."/>
            <person name="Pierce K.A."/>
            <person name="Xavier R.J."/>
            <person name="Alm E.J."/>
        </authorList>
    </citation>
    <scope>NUCLEOTIDE SEQUENCE</scope>
    <source>
        <strain evidence="4">BIOML-A4</strain>
    </source>
</reference>
<dbReference type="SUPFAM" id="SSF49785">
    <property type="entry name" value="Galactose-binding domain-like"/>
    <property type="match status" value="1"/>
</dbReference>
<evidence type="ECO:0000259" key="3">
    <source>
        <dbReference type="Pfam" id="PF22666"/>
    </source>
</evidence>
<dbReference type="PROSITE" id="PS51257">
    <property type="entry name" value="PROKAR_LIPOPROTEIN"/>
    <property type="match status" value="1"/>
</dbReference>
<accession>A0A6G1ZC70</accession>
<dbReference type="Pfam" id="PF17132">
    <property type="entry name" value="Glyco_hydro_106"/>
    <property type="match status" value="1"/>
</dbReference>
<dbReference type="EMBL" id="WKLP01000009">
    <property type="protein sequence ID" value="MRY11378.1"/>
    <property type="molecule type" value="Genomic_DNA"/>
</dbReference>
<dbReference type="InterPro" id="IPR008979">
    <property type="entry name" value="Galactose-bd-like_sf"/>
</dbReference>
<proteinExistence type="predicted"/>
<evidence type="ECO:0000256" key="1">
    <source>
        <dbReference type="ARBA" id="ARBA00022729"/>
    </source>
</evidence>
<dbReference type="Gene3D" id="2.60.120.260">
    <property type="entry name" value="Galactose-binding domain-like"/>
    <property type="match status" value="1"/>
</dbReference>